<organism evidence="2 3">
    <name type="scientific">Cercophora newfieldiana</name>
    <dbReference type="NCBI Taxonomy" id="92897"/>
    <lineage>
        <taxon>Eukaryota</taxon>
        <taxon>Fungi</taxon>
        <taxon>Dikarya</taxon>
        <taxon>Ascomycota</taxon>
        <taxon>Pezizomycotina</taxon>
        <taxon>Sordariomycetes</taxon>
        <taxon>Sordariomycetidae</taxon>
        <taxon>Sordariales</taxon>
        <taxon>Lasiosphaeriaceae</taxon>
        <taxon>Cercophora</taxon>
    </lineage>
</organism>
<keyword evidence="3" id="KW-1185">Reference proteome</keyword>
<dbReference type="PANTHER" id="PTHR24148">
    <property type="entry name" value="ANKYRIN REPEAT DOMAIN-CONTAINING PROTEIN 39 HOMOLOG-RELATED"/>
    <property type="match status" value="1"/>
</dbReference>
<reference evidence="2" key="1">
    <citation type="submission" date="2023-06" db="EMBL/GenBank/DDBJ databases">
        <title>Genome-scale phylogeny and comparative genomics of the fungal order Sordariales.</title>
        <authorList>
            <consortium name="Lawrence Berkeley National Laboratory"/>
            <person name="Hensen N."/>
            <person name="Bonometti L."/>
            <person name="Westerberg I."/>
            <person name="Brannstrom I.O."/>
            <person name="Guillou S."/>
            <person name="Cros-Aarteil S."/>
            <person name="Calhoun S."/>
            <person name="Haridas S."/>
            <person name="Kuo A."/>
            <person name="Mondo S."/>
            <person name="Pangilinan J."/>
            <person name="Riley R."/>
            <person name="Labutti K."/>
            <person name="Andreopoulos B."/>
            <person name="Lipzen A."/>
            <person name="Chen C."/>
            <person name="Yanf M."/>
            <person name="Daum C."/>
            <person name="Ng V."/>
            <person name="Clum A."/>
            <person name="Steindorff A."/>
            <person name="Ohm R."/>
            <person name="Martin F."/>
            <person name="Silar P."/>
            <person name="Natvig D."/>
            <person name="Lalanne C."/>
            <person name="Gautier V."/>
            <person name="Ament-Velasquez S.L."/>
            <person name="Kruys A."/>
            <person name="Hutchinson M.I."/>
            <person name="Powell A.J."/>
            <person name="Barry K."/>
            <person name="Miller A.N."/>
            <person name="Grigoriev I.V."/>
            <person name="Debuchy R."/>
            <person name="Gladieux P."/>
            <person name="Thoren M.H."/>
            <person name="Johannesson H."/>
        </authorList>
    </citation>
    <scope>NUCLEOTIDE SEQUENCE</scope>
    <source>
        <strain evidence="2">SMH2532-1</strain>
    </source>
</reference>
<protein>
    <submittedName>
        <fullName evidence="2">Heterokaryon incompatibility protein-domain-containing protein</fullName>
    </submittedName>
</protein>
<dbReference type="InterPro" id="IPR010730">
    <property type="entry name" value="HET"/>
</dbReference>
<accession>A0AA39YLS5</accession>
<dbReference type="PANTHER" id="PTHR24148:SF73">
    <property type="entry name" value="HET DOMAIN PROTEIN (AFU_ORTHOLOGUE AFUA_8G01020)"/>
    <property type="match status" value="1"/>
</dbReference>
<evidence type="ECO:0000313" key="2">
    <source>
        <dbReference type="EMBL" id="KAK0654932.1"/>
    </source>
</evidence>
<evidence type="ECO:0000259" key="1">
    <source>
        <dbReference type="Pfam" id="PF06985"/>
    </source>
</evidence>
<evidence type="ECO:0000313" key="3">
    <source>
        <dbReference type="Proteomes" id="UP001174936"/>
    </source>
</evidence>
<gene>
    <name evidence="2" type="ORF">B0T16DRAFT_317733</name>
</gene>
<dbReference type="Proteomes" id="UP001174936">
    <property type="component" value="Unassembled WGS sequence"/>
</dbReference>
<feature type="domain" description="Heterokaryon incompatibility" evidence="1">
    <location>
        <begin position="48"/>
        <end position="176"/>
    </location>
</feature>
<comment type="caution">
    <text evidence="2">The sequence shown here is derived from an EMBL/GenBank/DDBJ whole genome shotgun (WGS) entry which is preliminary data.</text>
</comment>
<dbReference type="Pfam" id="PF06985">
    <property type="entry name" value="HET"/>
    <property type="match status" value="1"/>
</dbReference>
<name>A0AA39YLS5_9PEZI</name>
<dbReference type="AlphaFoldDB" id="A0AA39YLS5"/>
<proteinExistence type="predicted"/>
<dbReference type="EMBL" id="JAULSV010000001">
    <property type="protein sequence ID" value="KAK0654932.1"/>
    <property type="molecule type" value="Genomic_DNA"/>
</dbReference>
<dbReference type="InterPro" id="IPR052895">
    <property type="entry name" value="HetReg/Transcr_Mod"/>
</dbReference>
<sequence>MSSNHSYIPLNPERREIRLLEISPWKQDQNEQLRLILKHTELDNAEPFDALSYTWGDPHPTFTVNLDGAEFDVREGLHTALLNFRQRDESCLLWADAICINQDDVRERESQVGIMQHIYSAARFVLAWLGPPTGDGDEAVEWIRSVTPLGMVDSPWLDVILLLEKPLFRRIWVVQEIVLGTVVKVYCGNESIDLAALLMAHHVHSTLSTHDP</sequence>